<dbReference type="PANTHER" id="PTHR42655:SF1">
    <property type="entry name" value="GLYCOGEN PHOSPHORYLASE"/>
    <property type="match status" value="1"/>
</dbReference>
<keyword evidence="7" id="KW-0808">Transferase</keyword>
<dbReference type="PROSITE" id="PS00102">
    <property type="entry name" value="PHOSPHORYLASE"/>
    <property type="match status" value="1"/>
</dbReference>
<evidence type="ECO:0000256" key="5">
    <source>
        <dbReference type="ARBA" id="ARBA00022533"/>
    </source>
</evidence>
<comment type="function">
    <text evidence="10">Phosphorylase is an important allosteric enzyme in carbohydrate metabolism. Enzymes from different sources differ in their regulatory mechanisms and in their natural substrates. However, all known phosphorylases share catalytic and structural properties.</text>
</comment>
<dbReference type="InterPro" id="IPR011834">
    <property type="entry name" value="Agluc_phsphrylas"/>
</dbReference>
<dbReference type="Gene3D" id="3.40.50.2000">
    <property type="entry name" value="Glycogen Phosphorylase B"/>
    <property type="match status" value="3"/>
</dbReference>
<evidence type="ECO:0000256" key="6">
    <source>
        <dbReference type="ARBA" id="ARBA00022676"/>
    </source>
</evidence>
<evidence type="ECO:0000256" key="7">
    <source>
        <dbReference type="ARBA" id="ARBA00022679"/>
    </source>
</evidence>
<dbReference type="Pfam" id="PF00343">
    <property type="entry name" value="Phosphorylase"/>
    <property type="match status" value="1"/>
</dbReference>
<comment type="similarity">
    <text evidence="3">Belongs to the glycogen phosphorylase family.</text>
</comment>
<evidence type="ECO:0000256" key="3">
    <source>
        <dbReference type="ARBA" id="ARBA00006047"/>
    </source>
</evidence>
<proteinExistence type="inferred from homology"/>
<evidence type="ECO:0000259" key="12">
    <source>
        <dbReference type="Pfam" id="PF11897"/>
    </source>
</evidence>
<dbReference type="AlphaFoldDB" id="A0A8J6NKK5"/>
<dbReference type="NCBIfam" id="TIGR02094">
    <property type="entry name" value="more_P_ylases"/>
    <property type="match status" value="1"/>
</dbReference>
<keyword evidence="5" id="KW-0021">Allosteric enzyme</keyword>
<protein>
    <recommendedName>
        <fullName evidence="4">glycogen phosphorylase</fullName>
        <ecNumber evidence="4">2.4.1.1</ecNumber>
    </recommendedName>
</protein>
<dbReference type="GO" id="GO:0030170">
    <property type="term" value="F:pyridoxal phosphate binding"/>
    <property type="evidence" value="ECO:0007669"/>
    <property type="project" value="InterPro"/>
</dbReference>
<dbReference type="GO" id="GO:0005975">
    <property type="term" value="P:carbohydrate metabolic process"/>
    <property type="evidence" value="ECO:0007669"/>
    <property type="project" value="InterPro"/>
</dbReference>
<comment type="caution">
    <text evidence="13">The sequence shown here is derived from an EMBL/GenBank/DDBJ whole genome shotgun (WGS) entry which is preliminary data.</text>
</comment>
<comment type="cofactor">
    <cofactor evidence="2">
        <name>pyridoxal 5'-phosphate</name>
        <dbReference type="ChEBI" id="CHEBI:597326"/>
    </cofactor>
</comment>
<feature type="modified residue" description="N6-(pyridoxal phosphate)lysine" evidence="11">
    <location>
        <position position="607"/>
    </location>
</feature>
<dbReference type="InterPro" id="IPR024517">
    <property type="entry name" value="Glycogen_phosphorylase_DUF3417"/>
</dbReference>
<evidence type="ECO:0000256" key="8">
    <source>
        <dbReference type="ARBA" id="ARBA00022898"/>
    </source>
</evidence>
<reference evidence="13 14" key="1">
    <citation type="submission" date="2020-08" db="EMBL/GenBank/DDBJ databases">
        <title>Bridging the membrane lipid divide: bacteria of the FCB group superphylum have the potential to synthesize archaeal ether lipids.</title>
        <authorList>
            <person name="Villanueva L."/>
            <person name="Von Meijenfeldt F.A.B."/>
            <person name="Westbye A.B."/>
            <person name="Yadav S."/>
            <person name="Hopmans E.C."/>
            <person name="Dutilh B.E."/>
            <person name="Sinninghe Damste J.S."/>
        </authorList>
    </citation>
    <scope>NUCLEOTIDE SEQUENCE [LARGE SCALE GENOMIC DNA]</scope>
    <source>
        <strain evidence="13">NIOZ-UU36</strain>
    </source>
</reference>
<evidence type="ECO:0000256" key="11">
    <source>
        <dbReference type="PIRSR" id="PIRSR000460-1"/>
    </source>
</evidence>
<evidence type="ECO:0000256" key="4">
    <source>
        <dbReference type="ARBA" id="ARBA00012591"/>
    </source>
</evidence>
<organism evidence="13 14">
    <name type="scientific">Candidatus Desulfolinea nitratireducens</name>
    <dbReference type="NCBI Taxonomy" id="2841698"/>
    <lineage>
        <taxon>Bacteria</taxon>
        <taxon>Bacillati</taxon>
        <taxon>Chloroflexota</taxon>
        <taxon>Anaerolineae</taxon>
        <taxon>Anaerolineales</taxon>
        <taxon>Anaerolineales incertae sedis</taxon>
        <taxon>Candidatus Desulfolinea</taxon>
    </lineage>
</organism>
<keyword evidence="8 11" id="KW-0663">Pyridoxal phosphate</keyword>
<evidence type="ECO:0000256" key="9">
    <source>
        <dbReference type="ARBA" id="ARBA00023277"/>
    </source>
</evidence>
<evidence type="ECO:0000313" key="14">
    <source>
        <dbReference type="Proteomes" id="UP000614469"/>
    </source>
</evidence>
<sequence>MTIFRTRVPNHFDLPRRINRLGELAYNLWWTWQPEAQRLFSHIDNELWERLAHNPIRFLRQVGRTSVNESAQKRAYLENYDQVFTAFDAYMAHEDTWCGQNHADFRKKSVAYFSMEFGLHETMPIYSGGLGVLAGDHLKEASDLGLPLLGIGFLYAEGYFSQRISENGWQDSINQPLNFDELPLVPIMKEDGEPFSIHVEFPDRSVAARLWEVRVGRIPLYLMDSNLPTNTPEDRKLTARLYWSDINLRISQEILLGVGGVRAMRALGHNPGVWHMNEGHAAFQILERARELVAEGRPFAEAIEETRVNNIFTTHTPVSAGNDEFPLWMIDKYLSSYWPELGLSRDEFVDLARNQQSWGETFSMGVLALRHSDGRNGVSELHGRVARGMWNFLWPEVAEDEVPISYVTNGVHTPTWLDRRLGMLYNEYLGTDWLDRHDDHTLWDQIENIPDARLWEVRNHLKRKLVFYMMERTRRRWTQGGFHPVQVIASGALLDPYVLTIGFARRFATYKRASLILSDLDRILDLVNQPNRPVQIIFAGKAHPADEPGKQLIQEVYRAVKKAENGGRLVFLEDYDMNVARYLVQGVDVWLNTPRRPNEASGTSGMKAAMNGALNFSVLDGWWREAYNGHNGWAIGDDIAPDTESQDENDIQSLYATLENEIIPLYYDRDGDNLPVKWIELMKDSLRTVTPQFSMRRMVKEYFEQYYLPAGK</sequence>
<dbReference type="EC" id="2.4.1.1" evidence="4"/>
<feature type="domain" description="DUF3417" evidence="12">
    <location>
        <begin position="14"/>
        <end position="122"/>
    </location>
</feature>
<evidence type="ECO:0000313" key="13">
    <source>
        <dbReference type="EMBL" id="MBC8334525.1"/>
    </source>
</evidence>
<dbReference type="PIRSF" id="PIRSF000460">
    <property type="entry name" value="Pprylas_GlgP"/>
    <property type="match status" value="1"/>
</dbReference>
<gene>
    <name evidence="13" type="primary">glgP</name>
    <name evidence="13" type="ORF">H8E29_04610</name>
</gene>
<evidence type="ECO:0000256" key="1">
    <source>
        <dbReference type="ARBA" id="ARBA00001275"/>
    </source>
</evidence>
<dbReference type="EMBL" id="JACNJN010000070">
    <property type="protein sequence ID" value="MBC8334525.1"/>
    <property type="molecule type" value="Genomic_DNA"/>
</dbReference>
<dbReference type="InterPro" id="IPR000811">
    <property type="entry name" value="Glyco_trans_35"/>
</dbReference>
<accession>A0A8J6NKK5</accession>
<name>A0A8J6NKK5_9CHLR</name>
<dbReference type="InterPro" id="IPR035090">
    <property type="entry name" value="Pyridoxal_P_attach_site"/>
</dbReference>
<dbReference type="Pfam" id="PF11897">
    <property type="entry name" value="DUF3417"/>
    <property type="match status" value="1"/>
</dbReference>
<dbReference type="PANTHER" id="PTHR42655">
    <property type="entry name" value="GLYCOGEN PHOSPHORYLASE"/>
    <property type="match status" value="1"/>
</dbReference>
<keyword evidence="6" id="KW-0328">Glycosyltransferase</keyword>
<dbReference type="InterPro" id="IPR052182">
    <property type="entry name" value="Glycogen/Maltodextrin_Phosph"/>
</dbReference>
<keyword evidence="9" id="KW-0119">Carbohydrate metabolism</keyword>
<comment type="catalytic activity">
    <reaction evidence="1">
        <text>[(1-&gt;4)-alpha-D-glucosyl](n) + phosphate = [(1-&gt;4)-alpha-D-glucosyl](n-1) + alpha-D-glucose 1-phosphate</text>
        <dbReference type="Rhea" id="RHEA:41732"/>
        <dbReference type="Rhea" id="RHEA-COMP:9584"/>
        <dbReference type="Rhea" id="RHEA-COMP:9586"/>
        <dbReference type="ChEBI" id="CHEBI:15444"/>
        <dbReference type="ChEBI" id="CHEBI:43474"/>
        <dbReference type="ChEBI" id="CHEBI:58601"/>
        <dbReference type="EC" id="2.4.1.1"/>
    </reaction>
</comment>
<dbReference type="GO" id="GO:0008184">
    <property type="term" value="F:glycogen phosphorylase activity"/>
    <property type="evidence" value="ECO:0007669"/>
    <property type="project" value="InterPro"/>
</dbReference>
<dbReference type="Proteomes" id="UP000614469">
    <property type="component" value="Unassembled WGS sequence"/>
</dbReference>
<evidence type="ECO:0000256" key="10">
    <source>
        <dbReference type="ARBA" id="ARBA00025174"/>
    </source>
</evidence>
<evidence type="ECO:0000256" key="2">
    <source>
        <dbReference type="ARBA" id="ARBA00001933"/>
    </source>
</evidence>
<dbReference type="SUPFAM" id="SSF53756">
    <property type="entry name" value="UDP-Glycosyltransferase/glycogen phosphorylase"/>
    <property type="match status" value="1"/>
</dbReference>